<name>A0ACD1GLX9_9EURO</name>
<dbReference type="EMBL" id="KZ825314">
    <property type="protein sequence ID" value="RAH50354.1"/>
    <property type="molecule type" value="Genomic_DNA"/>
</dbReference>
<accession>A0ACD1GLX9</accession>
<keyword evidence="2" id="KW-1185">Reference proteome</keyword>
<organism evidence="1 2">
    <name type="scientific">Aspergillus brunneoviolaceus CBS 621.78</name>
    <dbReference type="NCBI Taxonomy" id="1450534"/>
    <lineage>
        <taxon>Eukaryota</taxon>
        <taxon>Fungi</taxon>
        <taxon>Dikarya</taxon>
        <taxon>Ascomycota</taxon>
        <taxon>Pezizomycotina</taxon>
        <taxon>Eurotiomycetes</taxon>
        <taxon>Eurotiomycetidae</taxon>
        <taxon>Eurotiales</taxon>
        <taxon>Aspergillaceae</taxon>
        <taxon>Aspergillus</taxon>
        <taxon>Aspergillus subgen. Circumdati</taxon>
    </lineage>
</organism>
<gene>
    <name evidence="1" type="ORF">BO95DRAFT_198213</name>
</gene>
<protein>
    <submittedName>
        <fullName evidence="1">Uncharacterized protein</fullName>
    </submittedName>
</protein>
<evidence type="ECO:0000313" key="2">
    <source>
        <dbReference type="Proteomes" id="UP000249057"/>
    </source>
</evidence>
<reference evidence="1" key="1">
    <citation type="submission" date="2018-02" db="EMBL/GenBank/DDBJ databases">
        <title>The genomes of Aspergillus section Nigri reveals drivers in fungal speciation.</title>
        <authorList>
            <consortium name="DOE Joint Genome Institute"/>
            <person name="Vesth T.C."/>
            <person name="Nybo J."/>
            <person name="Theobald S."/>
            <person name="Brandl J."/>
            <person name="Frisvad J.C."/>
            <person name="Nielsen K.F."/>
            <person name="Lyhne E.K."/>
            <person name="Kogle M.E."/>
            <person name="Kuo A."/>
            <person name="Riley R."/>
            <person name="Clum A."/>
            <person name="Nolan M."/>
            <person name="Lipzen A."/>
            <person name="Salamov A."/>
            <person name="Henrissat B."/>
            <person name="Wiebenga A."/>
            <person name="De vries R.P."/>
            <person name="Grigoriev I.V."/>
            <person name="Mortensen U.H."/>
            <person name="Andersen M.R."/>
            <person name="Baker S.E."/>
        </authorList>
    </citation>
    <scope>NUCLEOTIDE SEQUENCE</scope>
    <source>
        <strain evidence="1">CBS 621.78</strain>
    </source>
</reference>
<evidence type="ECO:0000313" key="1">
    <source>
        <dbReference type="EMBL" id="RAH50354.1"/>
    </source>
</evidence>
<sequence>MDSQEGYRQRRMLQNRLAQRRFRERNRAAKSDRSQGEIEGITHYDHYPQLHHSPGASSPNHLRGDSNNDSNSSSNLLSEPPPPPPLNLHGEGDAELCSCWSRRSAAAASSLLEAKKSSPGFPRDRGYHHHLPQVNEEAIQLSNFLFPTATNKDNNNNNTDTPLSLHIHHGQLLQAEHALATVQKQRDRLGAQGRALLRQLSEVYAIGVSLDIFIASEAFQVHLLGAERAFAALSE</sequence>
<proteinExistence type="predicted"/>
<dbReference type="Proteomes" id="UP000249057">
    <property type="component" value="Unassembled WGS sequence"/>
</dbReference>